<keyword evidence="2" id="KW-1185">Reference proteome</keyword>
<evidence type="ECO:0000313" key="1">
    <source>
        <dbReference type="EMBL" id="KZV16747.1"/>
    </source>
</evidence>
<accession>A0A2Z7A5H3</accession>
<gene>
    <name evidence="1" type="ORF">F511_40822</name>
</gene>
<proteinExistence type="predicted"/>
<dbReference type="EMBL" id="KV018624">
    <property type="protein sequence ID" value="KZV16747.1"/>
    <property type="molecule type" value="Genomic_DNA"/>
</dbReference>
<protein>
    <submittedName>
        <fullName evidence="1">Uncharacterized protein</fullName>
    </submittedName>
</protein>
<reference evidence="1 2" key="1">
    <citation type="journal article" date="2015" name="Proc. Natl. Acad. Sci. U.S.A.">
        <title>The resurrection genome of Boea hygrometrica: A blueprint for survival of dehydration.</title>
        <authorList>
            <person name="Xiao L."/>
            <person name="Yang G."/>
            <person name="Zhang L."/>
            <person name="Yang X."/>
            <person name="Zhao S."/>
            <person name="Ji Z."/>
            <person name="Zhou Q."/>
            <person name="Hu M."/>
            <person name="Wang Y."/>
            <person name="Chen M."/>
            <person name="Xu Y."/>
            <person name="Jin H."/>
            <person name="Xiao X."/>
            <person name="Hu G."/>
            <person name="Bao F."/>
            <person name="Hu Y."/>
            <person name="Wan P."/>
            <person name="Li L."/>
            <person name="Deng X."/>
            <person name="Kuang T."/>
            <person name="Xiang C."/>
            <person name="Zhu J.K."/>
            <person name="Oliver M.J."/>
            <person name="He Y."/>
        </authorList>
    </citation>
    <scope>NUCLEOTIDE SEQUENCE [LARGE SCALE GENOMIC DNA]</scope>
    <source>
        <strain evidence="2">cv. XS01</strain>
    </source>
</reference>
<organism evidence="1 2">
    <name type="scientific">Dorcoceras hygrometricum</name>
    <dbReference type="NCBI Taxonomy" id="472368"/>
    <lineage>
        <taxon>Eukaryota</taxon>
        <taxon>Viridiplantae</taxon>
        <taxon>Streptophyta</taxon>
        <taxon>Embryophyta</taxon>
        <taxon>Tracheophyta</taxon>
        <taxon>Spermatophyta</taxon>
        <taxon>Magnoliopsida</taxon>
        <taxon>eudicotyledons</taxon>
        <taxon>Gunneridae</taxon>
        <taxon>Pentapetalae</taxon>
        <taxon>asterids</taxon>
        <taxon>lamiids</taxon>
        <taxon>Lamiales</taxon>
        <taxon>Gesneriaceae</taxon>
        <taxon>Didymocarpoideae</taxon>
        <taxon>Trichosporeae</taxon>
        <taxon>Loxocarpinae</taxon>
        <taxon>Dorcoceras</taxon>
    </lineage>
</organism>
<sequence length="221" mass="24482">MDRIGDFYRNQPRRADIIVNTVGARHKCQQGSGFEPPIIKIKASKLAADHRNHPPRPCACRTRCAPRPCACHTRCAPRPRSSSASAARCLTAHRALAARMVRWWPLRTTAALAGRAPLCARRAALAETLRDGWPLIMRWPHGSRRWPMRRCSRLMADVTRADCCAMVTAVCHEKARDGDAPCRGRACALCAACDFVGGGGRRPIAAPASLRRCRDGWSEFF</sequence>
<evidence type="ECO:0000313" key="2">
    <source>
        <dbReference type="Proteomes" id="UP000250235"/>
    </source>
</evidence>
<name>A0A2Z7A5H3_9LAMI</name>
<dbReference type="AlphaFoldDB" id="A0A2Z7A5H3"/>
<dbReference type="Proteomes" id="UP000250235">
    <property type="component" value="Unassembled WGS sequence"/>
</dbReference>